<keyword evidence="2" id="KW-1185">Reference proteome</keyword>
<dbReference type="InterPro" id="IPR012657">
    <property type="entry name" value="23S_rRNA-intervening_sequence"/>
</dbReference>
<evidence type="ECO:0000313" key="2">
    <source>
        <dbReference type="Proteomes" id="UP000184164"/>
    </source>
</evidence>
<dbReference type="InterPro" id="IPR036583">
    <property type="entry name" value="23S_rRNA_IVS_sf"/>
</dbReference>
<dbReference type="RefSeq" id="WP_217651657.1">
    <property type="nucleotide sequence ID" value="NZ_FQUM01000014.1"/>
</dbReference>
<dbReference type="PANTHER" id="PTHR38471:SF2">
    <property type="entry name" value="FOUR HELIX BUNDLE PROTEIN"/>
    <property type="match status" value="1"/>
</dbReference>
<dbReference type="NCBIfam" id="TIGR02436">
    <property type="entry name" value="four helix bundle protein"/>
    <property type="match status" value="1"/>
</dbReference>
<evidence type="ECO:0000313" key="1">
    <source>
        <dbReference type="EMBL" id="SHF93309.1"/>
    </source>
</evidence>
<dbReference type="PANTHER" id="PTHR38471">
    <property type="entry name" value="FOUR HELIX BUNDLE PROTEIN"/>
    <property type="match status" value="1"/>
</dbReference>
<dbReference type="AlphaFoldDB" id="A0A1M5FPF4"/>
<protein>
    <submittedName>
        <fullName evidence="1">Four helix bundle protein</fullName>
    </submittedName>
</protein>
<dbReference type="EMBL" id="FQUM01000014">
    <property type="protein sequence ID" value="SHF93309.1"/>
    <property type="molecule type" value="Genomic_DNA"/>
</dbReference>
<dbReference type="Gene3D" id="1.20.1440.60">
    <property type="entry name" value="23S rRNA-intervening sequence"/>
    <property type="match status" value="1"/>
</dbReference>
<dbReference type="Pfam" id="PF05635">
    <property type="entry name" value="23S_rRNA_IVP"/>
    <property type="match status" value="1"/>
</dbReference>
<dbReference type="STRING" id="1484053.SAMN05444274_1144"/>
<sequence length="107" mass="12523">MSDHENIVLDKSYRFAIRIVKMYQHLSSEKKEYVFSKQVLRSGTSTGENAEEAVGGISKADFRAKMSIAYKKARETEYWLRLLHNTGCSCIDYNRPQRIIENFVFDY</sequence>
<dbReference type="Proteomes" id="UP000184164">
    <property type="component" value="Unassembled WGS sequence"/>
</dbReference>
<name>A0A1M5FPF4_9BACT</name>
<proteinExistence type="predicted"/>
<dbReference type="PIRSF" id="PIRSF035652">
    <property type="entry name" value="CHP02436"/>
    <property type="match status" value="1"/>
</dbReference>
<accession>A0A1M5FPF4</accession>
<organism evidence="1 2">
    <name type="scientific">Mariniphaga anaerophila</name>
    <dbReference type="NCBI Taxonomy" id="1484053"/>
    <lineage>
        <taxon>Bacteria</taxon>
        <taxon>Pseudomonadati</taxon>
        <taxon>Bacteroidota</taxon>
        <taxon>Bacteroidia</taxon>
        <taxon>Marinilabiliales</taxon>
        <taxon>Prolixibacteraceae</taxon>
        <taxon>Mariniphaga</taxon>
    </lineage>
</organism>
<reference evidence="2" key="1">
    <citation type="submission" date="2016-11" db="EMBL/GenBank/DDBJ databases">
        <authorList>
            <person name="Varghese N."/>
            <person name="Submissions S."/>
        </authorList>
    </citation>
    <scope>NUCLEOTIDE SEQUENCE [LARGE SCALE GENOMIC DNA]</scope>
    <source>
        <strain evidence="2">DSM 26910</strain>
    </source>
</reference>
<gene>
    <name evidence="1" type="ORF">SAMN05444274_1144</name>
</gene>
<dbReference type="SUPFAM" id="SSF158446">
    <property type="entry name" value="IVS-encoded protein-like"/>
    <property type="match status" value="1"/>
</dbReference>